<keyword evidence="6" id="KW-0482">Metalloprotease</keyword>
<dbReference type="PANTHER" id="PTHR42994:SF1">
    <property type="entry name" value="PEPTIDASE T"/>
    <property type="match status" value="1"/>
</dbReference>
<keyword evidence="3 9" id="KW-0479">Metal-binding</keyword>
<name>A0A2Z6IFW9_9BURK</name>
<evidence type="ECO:0000256" key="6">
    <source>
        <dbReference type="ARBA" id="ARBA00023049"/>
    </source>
</evidence>
<protein>
    <recommendedName>
        <fullName evidence="7">Peptidase T</fullName>
        <ecNumber evidence="7">3.4.11.4</ecNumber>
    </recommendedName>
</protein>
<dbReference type="Gene3D" id="3.30.70.360">
    <property type="match status" value="1"/>
</dbReference>
<evidence type="ECO:0000259" key="10">
    <source>
        <dbReference type="Pfam" id="PF07687"/>
    </source>
</evidence>
<dbReference type="SUPFAM" id="SSF55031">
    <property type="entry name" value="Bacterial exopeptidase dimerisation domain"/>
    <property type="match status" value="1"/>
</dbReference>
<evidence type="ECO:0000256" key="2">
    <source>
        <dbReference type="ARBA" id="ARBA00022670"/>
    </source>
</evidence>
<comment type="cofactor">
    <cofactor evidence="9">
        <name>Zn(2+)</name>
        <dbReference type="ChEBI" id="CHEBI:29105"/>
    </cofactor>
    <text evidence="9">Binds 2 Zn(2+) ions per subunit.</text>
</comment>
<keyword evidence="12" id="KW-1185">Reference proteome</keyword>
<dbReference type="NCBIfam" id="NF009920">
    <property type="entry name" value="PRK13381.1"/>
    <property type="match status" value="1"/>
</dbReference>
<evidence type="ECO:0000313" key="11">
    <source>
        <dbReference type="EMBL" id="BBF23626.1"/>
    </source>
</evidence>
<dbReference type="NCBIfam" id="TIGR01882">
    <property type="entry name" value="peptidase-T"/>
    <property type="match status" value="1"/>
</dbReference>
<dbReference type="InterPro" id="IPR001261">
    <property type="entry name" value="ArgE/DapE_CS"/>
</dbReference>
<dbReference type="Gene3D" id="3.40.630.10">
    <property type="entry name" value="Zn peptidases"/>
    <property type="match status" value="1"/>
</dbReference>
<dbReference type="InterPro" id="IPR002933">
    <property type="entry name" value="Peptidase_M20"/>
</dbReference>
<proteinExistence type="inferred from homology"/>
<feature type="active site" description="Proton acceptor" evidence="8">
    <location>
        <position position="180"/>
    </location>
</feature>
<feature type="domain" description="Peptidase M20 dimerisation" evidence="10">
    <location>
        <begin position="212"/>
        <end position="313"/>
    </location>
</feature>
<dbReference type="SUPFAM" id="SSF53187">
    <property type="entry name" value="Zn-dependent exopeptidases"/>
    <property type="match status" value="1"/>
</dbReference>
<dbReference type="EMBL" id="AP018786">
    <property type="protein sequence ID" value="BBF23626.1"/>
    <property type="molecule type" value="Genomic_DNA"/>
</dbReference>
<feature type="active site" evidence="8">
    <location>
        <position position="86"/>
    </location>
</feature>
<dbReference type="Proteomes" id="UP000271003">
    <property type="component" value="Chromosome"/>
</dbReference>
<dbReference type="InterPro" id="IPR011650">
    <property type="entry name" value="Peptidase_M20_dimer"/>
</dbReference>
<feature type="binding site" evidence="9">
    <location>
        <position position="146"/>
    </location>
    <ligand>
        <name>Zn(2+)</name>
        <dbReference type="ChEBI" id="CHEBI:29105"/>
        <label>2</label>
    </ligand>
</feature>
<dbReference type="GO" id="GO:0008270">
    <property type="term" value="F:zinc ion binding"/>
    <property type="evidence" value="ECO:0007669"/>
    <property type="project" value="InterPro"/>
</dbReference>
<organism evidence="11 12">
    <name type="scientific">Sutterella megalosphaeroides</name>
    <dbReference type="NCBI Taxonomy" id="2494234"/>
    <lineage>
        <taxon>Bacteria</taxon>
        <taxon>Pseudomonadati</taxon>
        <taxon>Pseudomonadota</taxon>
        <taxon>Betaproteobacteria</taxon>
        <taxon>Burkholderiales</taxon>
        <taxon>Sutterellaceae</taxon>
        <taxon>Sutterella</taxon>
    </lineage>
</organism>
<keyword evidence="5 9" id="KW-0862">Zinc</keyword>
<dbReference type="NCBIfam" id="NF003976">
    <property type="entry name" value="PRK05469.1"/>
    <property type="match status" value="1"/>
</dbReference>
<dbReference type="PANTHER" id="PTHR42994">
    <property type="entry name" value="PEPTIDASE T"/>
    <property type="match status" value="1"/>
</dbReference>
<dbReference type="Pfam" id="PF01546">
    <property type="entry name" value="Peptidase_M20"/>
    <property type="match status" value="1"/>
</dbReference>
<dbReference type="GO" id="GO:0006518">
    <property type="term" value="P:peptide metabolic process"/>
    <property type="evidence" value="ECO:0007669"/>
    <property type="project" value="InterPro"/>
</dbReference>
<feature type="binding site" evidence="9">
    <location>
        <position position="203"/>
    </location>
    <ligand>
        <name>Zn(2+)</name>
        <dbReference type="ChEBI" id="CHEBI:29105"/>
        <label>1</label>
    </ligand>
</feature>
<feature type="binding site" evidence="9">
    <location>
        <position position="385"/>
    </location>
    <ligand>
        <name>Zn(2+)</name>
        <dbReference type="ChEBI" id="CHEBI:29105"/>
        <label>2</label>
    </ligand>
</feature>
<reference evidence="11 12" key="1">
    <citation type="journal article" date="2018" name="Int. J. Syst. Evol. Microbiol.">
        <title>Mesosutterella multiformis gen. nov., sp. nov., a member of the family Sutterellaceae and Sutterella megalosphaeroides sp. nov., isolated from human faeces.</title>
        <authorList>
            <person name="Sakamoto M."/>
            <person name="Ikeyama N."/>
            <person name="Kunihiro T."/>
            <person name="Iino T."/>
            <person name="Yuki M."/>
            <person name="Ohkuma M."/>
        </authorList>
    </citation>
    <scope>NUCLEOTIDE SEQUENCE [LARGE SCALE GENOMIC DNA]</scope>
    <source>
        <strain evidence="11 12">6FBBBH3</strain>
    </source>
</reference>
<dbReference type="RefSeq" id="WP_120177212.1">
    <property type="nucleotide sequence ID" value="NZ_AP018786.1"/>
</dbReference>
<dbReference type="PROSITE" id="PS00758">
    <property type="entry name" value="ARGE_DAPE_CPG2_1"/>
    <property type="match status" value="1"/>
</dbReference>
<evidence type="ECO:0000256" key="4">
    <source>
        <dbReference type="ARBA" id="ARBA00022801"/>
    </source>
</evidence>
<dbReference type="GO" id="GO:0045148">
    <property type="term" value="F:tripeptide aminopeptidase activity"/>
    <property type="evidence" value="ECO:0007669"/>
    <property type="project" value="UniProtKB-UniRule"/>
</dbReference>
<dbReference type="InterPro" id="IPR010161">
    <property type="entry name" value="Peptidase_M20B"/>
</dbReference>
<dbReference type="AlphaFoldDB" id="A0A2Z6IFW9"/>
<dbReference type="EC" id="3.4.11.4" evidence="7"/>
<dbReference type="InterPro" id="IPR036264">
    <property type="entry name" value="Bact_exopeptidase_dim_dom"/>
</dbReference>
<accession>A0A2Z6IFW9</accession>
<evidence type="ECO:0000256" key="5">
    <source>
        <dbReference type="ARBA" id="ARBA00022833"/>
    </source>
</evidence>
<dbReference type="GO" id="GO:0008237">
    <property type="term" value="F:metallopeptidase activity"/>
    <property type="evidence" value="ECO:0007669"/>
    <property type="project" value="UniProtKB-KW"/>
</dbReference>
<dbReference type="GO" id="GO:0006508">
    <property type="term" value="P:proteolysis"/>
    <property type="evidence" value="ECO:0007669"/>
    <property type="project" value="UniProtKB-UniRule"/>
</dbReference>
<sequence length="417" mass="45099">MTSSTRPPVLERFLRYAVLDTESDRDSTTAPSSEKQLRLAELLVEELLALGVEDARIGKGGVVYGSLPATPGCEATPAIGFIAHMDTSPDAPGANVSPQIVRYEGGDVLLNEAQGIVFEAERFPEIRKYAGEDVVFTDGTTLLGADDKAGIAAIVEMVARLQADPSIPHAKICVGFTPDEEVARGTENFDIEMFGARYAYTFDGGEVGGLEYENFNGGTAWVTSTGVGVHPGSAKGKMVNSLRFLAKYIDRLPPEMSPECTSGHEGFVHPNHVEGSVVSSTVRILIRDHDRALYEAKKALLVRIADEINAEFPQAKLDVRIKDSYENMLAYIERTPKVLDVVREAYRRAGLEPVEEPIRGGTDGARLSARGLPTPNVFTGGLNFHGVYECLPVKSLEKACDVALELARLSAEVTSLE</sequence>
<evidence type="ECO:0000256" key="8">
    <source>
        <dbReference type="PIRSR" id="PIRSR037215-1"/>
    </source>
</evidence>
<evidence type="ECO:0000256" key="3">
    <source>
        <dbReference type="ARBA" id="ARBA00022723"/>
    </source>
</evidence>
<evidence type="ECO:0000256" key="9">
    <source>
        <dbReference type="PIRSR" id="PIRSR037215-2"/>
    </source>
</evidence>
<comment type="similarity">
    <text evidence="1">Belongs to the peptidase M20B family.</text>
</comment>
<dbReference type="Pfam" id="PF07687">
    <property type="entry name" value="M20_dimer"/>
    <property type="match status" value="1"/>
</dbReference>
<dbReference type="OrthoDB" id="9804934at2"/>
<keyword evidence="2" id="KW-0645">Protease</keyword>
<dbReference type="PIRSF" id="PIRSF037215">
    <property type="entry name" value="Peptidase_M20B"/>
    <property type="match status" value="1"/>
</dbReference>
<feature type="binding site" evidence="9">
    <location>
        <position position="146"/>
    </location>
    <ligand>
        <name>Zn(2+)</name>
        <dbReference type="ChEBI" id="CHEBI:29105"/>
        <label>1</label>
    </ligand>
</feature>
<gene>
    <name evidence="11" type="ORF">SUTMEG_15170</name>
</gene>
<evidence type="ECO:0000313" key="12">
    <source>
        <dbReference type="Proteomes" id="UP000271003"/>
    </source>
</evidence>
<evidence type="ECO:0000256" key="7">
    <source>
        <dbReference type="NCBIfam" id="TIGR01882"/>
    </source>
</evidence>
<keyword evidence="4" id="KW-0378">Hydrolase</keyword>
<evidence type="ECO:0000256" key="1">
    <source>
        <dbReference type="ARBA" id="ARBA00009692"/>
    </source>
</evidence>
<dbReference type="KEGG" id="sutt:SUTMEG_15170"/>
<feature type="binding site" evidence="9">
    <location>
        <position position="84"/>
    </location>
    <ligand>
        <name>Zn(2+)</name>
        <dbReference type="ChEBI" id="CHEBI:29105"/>
        <label>1</label>
    </ligand>
</feature>
<feature type="binding site" evidence="9">
    <location>
        <position position="181"/>
    </location>
    <ligand>
        <name>Zn(2+)</name>
        <dbReference type="ChEBI" id="CHEBI:29105"/>
        <label>2</label>
    </ligand>
</feature>